<dbReference type="GO" id="GO:0003700">
    <property type="term" value="F:DNA-binding transcription factor activity"/>
    <property type="evidence" value="ECO:0007669"/>
    <property type="project" value="InterPro"/>
</dbReference>
<evidence type="ECO:0000313" key="4">
    <source>
        <dbReference type="Proteomes" id="UP000696280"/>
    </source>
</evidence>
<comment type="caution">
    <text evidence="3">The sequence shown here is derived from an EMBL/GenBank/DDBJ whole genome shotgun (WGS) entry which is preliminary data.</text>
</comment>
<gene>
    <name evidence="3" type="ORF">HYFRA_00010826</name>
</gene>
<dbReference type="Gene3D" id="1.20.5.170">
    <property type="match status" value="1"/>
</dbReference>
<dbReference type="AlphaFoldDB" id="A0A9N9KXD5"/>
<accession>A0A9N9KXD5</accession>
<evidence type="ECO:0000256" key="1">
    <source>
        <dbReference type="SAM" id="MobiDB-lite"/>
    </source>
</evidence>
<feature type="compositionally biased region" description="Low complexity" evidence="1">
    <location>
        <begin position="325"/>
        <end position="335"/>
    </location>
</feature>
<dbReference type="PROSITE" id="PS50217">
    <property type="entry name" value="BZIP"/>
    <property type="match status" value="1"/>
</dbReference>
<feature type="compositionally biased region" description="Basic and acidic residues" evidence="1">
    <location>
        <begin position="144"/>
        <end position="160"/>
    </location>
</feature>
<dbReference type="InterPro" id="IPR046347">
    <property type="entry name" value="bZIP_sf"/>
</dbReference>
<protein>
    <recommendedName>
        <fullName evidence="2">BZIP domain-containing protein</fullName>
    </recommendedName>
</protein>
<dbReference type="OrthoDB" id="295274at2759"/>
<evidence type="ECO:0000313" key="3">
    <source>
        <dbReference type="EMBL" id="CAG8953865.1"/>
    </source>
</evidence>
<feature type="region of interest" description="Disordered" evidence="1">
    <location>
        <begin position="97"/>
        <end position="160"/>
    </location>
</feature>
<feature type="compositionally biased region" description="Pro residues" evidence="1">
    <location>
        <begin position="315"/>
        <end position="324"/>
    </location>
</feature>
<dbReference type="PROSITE" id="PS00036">
    <property type="entry name" value="BZIP_BASIC"/>
    <property type="match status" value="1"/>
</dbReference>
<feature type="compositionally biased region" description="Low complexity" evidence="1">
    <location>
        <begin position="305"/>
        <end position="314"/>
    </location>
</feature>
<organism evidence="3 4">
    <name type="scientific">Hymenoscyphus fraxineus</name>
    <dbReference type="NCBI Taxonomy" id="746836"/>
    <lineage>
        <taxon>Eukaryota</taxon>
        <taxon>Fungi</taxon>
        <taxon>Dikarya</taxon>
        <taxon>Ascomycota</taxon>
        <taxon>Pezizomycotina</taxon>
        <taxon>Leotiomycetes</taxon>
        <taxon>Helotiales</taxon>
        <taxon>Helotiaceae</taxon>
        <taxon>Hymenoscyphus</taxon>
    </lineage>
</organism>
<dbReference type="Proteomes" id="UP000696280">
    <property type="component" value="Unassembled WGS sequence"/>
</dbReference>
<dbReference type="SUPFAM" id="SSF57959">
    <property type="entry name" value="Leucine zipper domain"/>
    <property type="match status" value="1"/>
</dbReference>
<name>A0A9N9KXD5_9HELO</name>
<feature type="region of interest" description="Disordered" evidence="1">
    <location>
        <begin position="50"/>
        <end position="84"/>
    </location>
</feature>
<dbReference type="InterPro" id="IPR004827">
    <property type="entry name" value="bZIP"/>
</dbReference>
<proteinExistence type="predicted"/>
<dbReference type="Pfam" id="PF07716">
    <property type="entry name" value="bZIP_2"/>
    <property type="match status" value="1"/>
</dbReference>
<feature type="domain" description="BZIP" evidence="2">
    <location>
        <begin position="154"/>
        <end position="217"/>
    </location>
</feature>
<keyword evidence="4" id="KW-1185">Reference proteome</keyword>
<feature type="compositionally biased region" description="Polar residues" evidence="1">
    <location>
        <begin position="50"/>
        <end position="61"/>
    </location>
</feature>
<dbReference type="CDD" id="cd14687">
    <property type="entry name" value="bZIP_ATF2"/>
    <property type="match status" value="1"/>
</dbReference>
<sequence length="407" mass="44251">MDTIQGQFAIGEELFSQDLYDAFDFPPMDPAIFDDLSLVQEWGQNSISNESTGSYSAYPNHTDSPSTTGSSPNTSISYYESPNTNISASPEVKAVVPTKATKKASKANGKGAIPHGAVKKTKKTAPSAGIQKSKPGQKKRGRKAKEFNSKEEVEEHHAKARERNRLAAAKCRVKKKKETCARAEMSQNLSEENEFLRVDLCMLKNELINLYEIAMQHQAENEAAGVVEDDISSHLDFMKRRLANVGLGNMFLPSNIARFREERIRQAAADAAAMEEMAQCTGTVSASMSPALSGMSLGAPVLDQTQAQPQVQTTPTPPQIPIPIPHLNIPNHPTQNQPPPPPLDTQTFPNSPARSSPNLSLDDRGQNTDEIEMFLDSPALSSLSLEERGVTVAHSLPPGGCFPFPTL</sequence>
<dbReference type="EMBL" id="CAJVRL010000054">
    <property type="protein sequence ID" value="CAG8953865.1"/>
    <property type="molecule type" value="Genomic_DNA"/>
</dbReference>
<evidence type="ECO:0000259" key="2">
    <source>
        <dbReference type="PROSITE" id="PS50217"/>
    </source>
</evidence>
<feature type="region of interest" description="Disordered" evidence="1">
    <location>
        <begin position="305"/>
        <end position="365"/>
    </location>
</feature>
<reference evidence="3" key="1">
    <citation type="submission" date="2021-07" db="EMBL/GenBank/DDBJ databases">
        <authorList>
            <person name="Durling M."/>
        </authorList>
    </citation>
    <scope>NUCLEOTIDE SEQUENCE</scope>
</reference>
<feature type="compositionally biased region" description="Low complexity" evidence="1">
    <location>
        <begin position="62"/>
        <end position="77"/>
    </location>
</feature>